<proteinExistence type="predicted"/>
<keyword evidence="3" id="KW-1185">Reference proteome</keyword>
<evidence type="ECO:0000313" key="3">
    <source>
        <dbReference type="Proteomes" id="UP000178912"/>
    </source>
</evidence>
<feature type="compositionally biased region" description="Pro residues" evidence="1">
    <location>
        <begin position="17"/>
        <end position="26"/>
    </location>
</feature>
<feature type="region of interest" description="Disordered" evidence="1">
    <location>
        <begin position="1"/>
        <end position="165"/>
    </location>
</feature>
<feature type="compositionally biased region" description="Low complexity" evidence="1">
    <location>
        <begin position="44"/>
        <end position="71"/>
    </location>
</feature>
<protein>
    <submittedName>
        <fullName evidence="2">Uncharacterized protein</fullName>
    </submittedName>
</protein>
<dbReference type="Proteomes" id="UP000178912">
    <property type="component" value="Unassembled WGS sequence"/>
</dbReference>
<reference evidence="3" key="1">
    <citation type="submission" date="2016-03" db="EMBL/GenBank/DDBJ databases">
        <authorList>
            <person name="Guldener U."/>
        </authorList>
    </citation>
    <scope>NUCLEOTIDE SEQUENCE [LARGE SCALE GENOMIC DNA]</scope>
    <source>
        <strain evidence="3">04CH-RAC-A.6.1</strain>
    </source>
</reference>
<evidence type="ECO:0000313" key="2">
    <source>
        <dbReference type="EMBL" id="CZS94331.1"/>
    </source>
</evidence>
<sequence length="165" mass="17303">MAPRTPSTRTRSSATPNPTPPNPTSKPKPRSATKSGIQKRSSKPSKPTSRRQPSSLNASTPAATSSPTPTQELPPLPLPIQLQQQLPNGLTQTLTTATAHTIPAGNTSHEMSIPMNMPSALQNPTPAAEPPIPRPGSGGNNSGEYSLAPHERTKTNVPSPEAIFD</sequence>
<gene>
    <name evidence="2" type="ORF">RAG0_04363</name>
</gene>
<organism evidence="2 3">
    <name type="scientific">Rhynchosporium agropyri</name>
    <dbReference type="NCBI Taxonomy" id="914238"/>
    <lineage>
        <taxon>Eukaryota</taxon>
        <taxon>Fungi</taxon>
        <taxon>Dikarya</taxon>
        <taxon>Ascomycota</taxon>
        <taxon>Pezizomycotina</taxon>
        <taxon>Leotiomycetes</taxon>
        <taxon>Helotiales</taxon>
        <taxon>Ploettnerulaceae</taxon>
        <taxon>Rhynchosporium</taxon>
    </lineage>
</organism>
<evidence type="ECO:0000256" key="1">
    <source>
        <dbReference type="SAM" id="MobiDB-lite"/>
    </source>
</evidence>
<name>A0A1E1K8J7_9HELO</name>
<dbReference type="EMBL" id="FJUX01000018">
    <property type="protein sequence ID" value="CZS94331.1"/>
    <property type="molecule type" value="Genomic_DNA"/>
</dbReference>
<accession>A0A1E1K8J7</accession>
<feature type="compositionally biased region" description="Low complexity" evidence="1">
    <location>
        <begin position="1"/>
        <end position="16"/>
    </location>
</feature>
<feature type="compositionally biased region" description="Low complexity" evidence="1">
    <location>
        <begin position="79"/>
        <end position="101"/>
    </location>
</feature>
<dbReference type="AlphaFoldDB" id="A0A1E1K8J7"/>